<protein>
    <submittedName>
        <fullName evidence="1">Preprotein translocase subunit YajC</fullName>
    </submittedName>
</protein>
<dbReference type="Proteomes" id="UP000012179">
    <property type="component" value="Chromosome"/>
</dbReference>
<evidence type="ECO:0000313" key="2">
    <source>
        <dbReference type="Proteomes" id="UP000012179"/>
    </source>
</evidence>
<dbReference type="eggNOG" id="ENOG5033BBV">
    <property type="taxonomic scope" value="Bacteria"/>
</dbReference>
<dbReference type="NCBIfam" id="NF041023">
    <property type="entry name" value="PP0621_fam"/>
    <property type="match status" value="1"/>
</dbReference>
<organism evidence="1 2">
    <name type="scientific">Nitrosospira lacus</name>
    <dbReference type="NCBI Taxonomy" id="1288494"/>
    <lineage>
        <taxon>Bacteria</taxon>
        <taxon>Pseudomonadati</taxon>
        <taxon>Pseudomonadota</taxon>
        <taxon>Betaproteobacteria</taxon>
        <taxon>Nitrosomonadales</taxon>
        <taxon>Nitrosomonadaceae</taxon>
        <taxon>Nitrosospira</taxon>
    </lineage>
</organism>
<sequence length="79" mass="9317">MGRLLFFALIAVLVFWAIRSYRRGLKKRQEEVQKKSPSIEGEDMVRCTHCGVHLPKSESILSEDKFFCSDEHRRLHLQQ</sequence>
<dbReference type="EMBL" id="CP021106">
    <property type="protein sequence ID" value="ARO88413.1"/>
    <property type="molecule type" value="Genomic_DNA"/>
</dbReference>
<dbReference type="OrthoDB" id="9814432at2"/>
<gene>
    <name evidence="1" type="ORF">EBAPG3_011870</name>
</gene>
<evidence type="ECO:0000313" key="1">
    <source>
        <dbReference type="EMBL" id="ARO88413.1"/>
    </source>
</evidence>
<proteinExistence type="predicted"/>
<name>A0A1W6SRJ2_9PROT</name>
<dbReference type="AlphaFoldDB" id="A0A1W6SRJ2"/>
<dbReference type="RefSeq" id="WP_004177899.1">
    <property type="nucleotide sequence ID" value="NZ_CP021106.3"/>
</dbReference>
<keyword evidence="2" id="KW-1185">Reference proteome</keyword>
<dbReference type="InterPro" id="IPR049708">
    <property type="entry name" value="PP0621-like"/>
</dbReference>
<accession>A0A1W6SRJ2</accession>
<reference evidence="1 2" key="1">
    <citation type="journal article" date="2015" name="Int. J. Syst. Evol. Microbiol.">
        <title>Nitrosospira lacus sp. nov., a psychrotolerant, ammonia-oxidizing bacterium from sandy lake sediment.</title>
        <authorList>
            <person name="Urakawa H."/>
            <person name="Garcia J.C."/>
            <person name="Nielsen J.L."/>
            <person name="Le V.Q."/>
            <person name="Kozlowski J.A."/>
            <person name="Stein L.Y."/>
            <person name="Lim C.K."/>
            <person name="Pommerening-Roser A."/>
            <person name="Martens-Habbena W."/>
            <person name="Stahl D.A."/>
            <person name="Klotz M.G."/>
        </authorList>
    </citation>
    <scope>NUCLEOTIDE SEQUENCE [LARGE SCALE GENOMIC DNA]</scope>
    <source>
        <strain evidence="1 2">APG3</strain>
    </source>
</reference>
<dbReference type="KEGG" id="nlc:EBAPG3_011870"/>